<dbReference type="EMBL" id="AP014612">
    <property type="protein sequence ID" value="BAQ25052.1"/>
    <property type="molecule type" value="Genomic_DNA"/>
</dbReference>
<reference evidence="1 2" key="1">
    <citation type="journal article" date="2016" name="Microbiol. Immunol.">
        <title>Complete genome sequence of Streptococcus troglodytae TKU31 isolated from the oral cavity of a chimpanzee (Pan troglodytes).</title>
        <authorList>
            <person name="Okamoto M."/>
            <person name="Naito M."/>
            <person name="Miyanohara M."/>
            <person name="Imai S."/>
            <person name="Nomura Y."/>
            <person name="Saito W."/>
            <person name="Momoi Y."/>
            <person name="Takada K."/>
            <person name="Miyabe-Nishiwaki T."/>
            <person name="Tomonaga M."/>
            <person name="Hanada N."/>
        </authorList>
    </citation>
    <scope>NUCLEOTIDE SEQUENCE [LARGE SCALE GENOMIC DNA]</scope>
    <source>
        <strain evidence="2">TKU 31</strain>
    </source>
</reference>
<dbReference type="KEGG" id="strg:SRT_17910"/>
<evidence type="ECO:0000313" key="2">
    <source>
        <dbReference type="Proteomes" id="UP000217758"/>
    </source>
</evidence>
<evidence type="ECO:0000313" key="1">
    <source>
        <dbReference type="EMBL" id="BAQ25052.1"/>
    </source>
</evidence>
<dbReference type="RefSeq" id="WP_128833804.1">
    <property type="nucleotide sequence ID" value="NZ_AP014612.1"/>
</dbReference>
<dbReference type="Proteomes" id="UP000217758">
    <property type="component" value="Chromosome"/>
</dbReference>
<gene>
    <name evidence="1" type="ORF">SRT_17910</name>
</gene>
<keyword evidence="2" id="KW-1185">Reference proteome</keyword>
<protein>
    <submittedName>
        <fullName evidence="1">Uncharacterized protein</fullName>
    </submittedName>
</protein>
<name>A0A1L7LM01_9STRE</name>
<accession>A0A1L7LM01</accession>
<organism evidence="1 2">
    <name type="scientific">Streptococcus troglodytae</name>
    <dbReference type="NCBI Taxonomy" id="1111760"/>
    <lineage>
        <taxon>Bacteria</taxon>
        <taxon>Bacillati</taxon>
        <taxon>Bacillota</taxon>
        <taxon>Bacilli</taxon>
        <taxon>Lactobacillales</taxon>
        <taxon>Streptococcaceae</taxon>
        <taxon>Streptococcus</taxon>
    </lineage>
</organism>
<proteinExistence type="predicted"/>
<sequence length="178" mass="20249">MKKRKVLSAIIVTIVLFTSIAIVLIPHNVYAKVSKNASLVSSTSVAASSQFNFQLVEIKHSNLLLKSKKAKSKFEPKDSLDSTIEKIKTYEDYLTMYQFIVNEYITNYEAVVTQYGLGDAESYKSIRQGIVDSVKEQKKQYGIMKKATIIGKSDLIQFLKDYRDKLKEFINQMSQGLQ</sequence>
<dbReference type="AlphaFoldDB" id="A0A1L7LM01"/>